<protein>
    <submittedName>
        <fullName evidence="1">Uncharacterized protein</fullName>
    </submittedName>
</protein>
<accession>A0A0K2UEN4</accession>
<dbReference type="AlphaFoldDB" id="A0A0K2UEN4"/>
<reference evidence="1" key="1">
    <citation type="submission" date="2014-05" db="EMBL/GenBank/DDBJ databases">
        <authorList>
            <person name="Chronopoulou M."/>
        </authorList>
    </citation>
    <scope>NUCLEOTIDE SEQUENCE</scope>
    <source>
        <tissue evidence="1">Whole organism</tissue>
    </source>
</reference>
<proteinExistence type="predicted"/>
<sequence>MVTEVTNILYYRAKEVGHKLNVCIKEKGNSSFLKLIIEGIERQSNYCSSFLNV</sequence>
<dbReference type="EMBL" id="HACA01018800">
    <property type="protein sequence ID" value="CDW36161.1"/>
    <property type="molecule type" value="Transcribed_RNA"/>
</dbReference>
<evidence type="ECO:0000313" key="1">
    <source>
        <dbReference type="EMBL" id="CDW36161.1"/>
    </source>
</evidence>
<name>A0A0K2UEN4_LEPSM</name>
<organism evidence="1">
    <name type="scientific">Lepeophtheirus salmonis</name>
    <name type="common">Salmon louse</name>
    <name type="synonym">Caligus salmonis</name>
    <dbReference type="NCBI Taxonomy" id="72036"/>
    <lineage>
        <taxon>Eukaryota</taxon>
        <taxon>Metazoa</taxon>
        <taxon>Ecdysozoa</taxon>
        <taxon>Arthropoda</taxon>
        <taxon>Crustacea</taxon>
        <taxon>Multicrustacea</taxon>
        <taxon>Hexanauplia</taxon>
        <taxon>Copepoda</taxon>
        <taxon>Siphonostomatoida</taxon>
        <taxon>Caligidae</taxon>
        <taxon>Lepeophtheirus</taxon>
    </lineage>
</organism>